<feature type="region of interest" description="Disordered" evidence="1">
    <location>
        <begin position="79"/>
        <end position="163"/>
    </location>
</feature>
<proteinExistence type="predicted"/>
<sequence>MDNSVSETSLSGDILRYLRYQLRGRRGVIVAAIAVGAPALWLGWPWLVVAGVAPVLLALAPCAIMCALGLCMRHVASGASGTEASGSNLASGEASCCSKPQSVDETAVSMTADKSAEGSAEPVPSEAPLPANSNLVDDSKDAQPEETEPLSGATIKQKKETFQ</sequence>
<protein>
    <submittedName>
        <fullName evidence="3">Uncharacterized protein</fullName>
    </submittedName>
</protein>
<evidence type="ECO:0000256" key="1">
    <source>
        <dbReference type="SAM" id="MobiDB-lite"/>
    </source>
</evidence>
<keyword evidence="4" id="KW-1185">Reference proteome</keyword>
<feature type="transmembrane region" description="Helical" evidence="2">
    <location>
        <begin position="26"/>
        <end position="44"/>
    </location>
</feature>
<gene>
    <name evidence="3" type="ORF">ACFFJ2_17365</name>
</gene>
<keyword evidence="2" id="KW-0472">Membrane</keyword>
<reference evidence="3 4" key="1">
    <citation type="submission" date="2024-09" db="EMBL/GenBank/DDBJ databases">
        <authorList>
            <person name="Sun Q."/>
            <person name="Mori K."/>
        </authorList>
    </citation>
    <scope>NUCLEOTIDE SEQUENCE [LARGE SCALE GENOMIC DNA]</scope>
    <source>
        <strain evidence="3 4">CCM 8543</strain>
    </source>
</reference>
<dbReference type="RefSeq" id="WP_261522597.1">
    <property type="nucleotide sequence ID" value="NZ_JAODNW010000032.1"/>
</dbReference>
<dbReference type="Proteomes" id="UP001589755">
    <property type="component" value="Unassembled WGS sequence"/>
</dbReference>
<evidence type="ECO:0000256" key="2">
    <source>
        <dbReference type="SAM" id="Phobius"/>
    </source>
</evidence>
<keyword evidence="2" id="KW-0812">Transmembrane</keyword>
<keyword evidence="2" id="KW-1133">Transmembrane helix</keyword>
<name>A0ABV6DC31_9HYPH</name>
<feature type="transmembrane region" description="Helical" evidence="2">
    <location>
        <begin position="50"/>
        <end position="71"/>
    </location>
</feature>
<comment type="caution">
    <text evidence="3">The sequence shown here is derived from an EMBL/GenBank/DDBJ whole genome shotgun (WGS) entry which is preliminary data.</text>
</comment>
<accession>A0ABV6DC31</accession>
<evidence type="ECO:0000313" key="4">
    <source>
        <dbReference type="Proteomes" id="UP001589755"/>
    </source>
</evidence>
<dbReference type="EMBL" id="JBHLXD010000041">
    <property type="protein sequence ID" value="MFC0210170.1"/>
    <property type="molecule type" value="Genomic_DNA"/>
</dbReference>
<evidence type="ECO:0000313" key="3">
    <source>
        <dbReference type="EMBL" id="MFC0210170.1"/>
    </source>
</evidence>
<organism evidence="3 4">
    <name type="scientific">Chelativorans intermedius</name>
    <dbReference type="NCBI Taxonomy" id="515947"/>
    <lineage>
        <taxon>Bacteria</taxon>
        <taxon>Pseudomonadati</taxon>
        <taxon>Pseudomonadota</taxon>
        <taxon>Alphaproteobacteria</taxon>
        <taxon>Hyphomicrobiales</taxon>
        <taxon>Phyllobacteriaceae</taxon>
        <taxon>Chelativorans</taxon>
    </lineage>
</organism>